<dbReference type="PRINTS" id="PR00081">
    <property type="entry name" value="GDHRDH"/>
</dbReference>
<dbReference type="InterPro" id="IPR036291">
    <property type="entry name" value="NAD(P)-bd_dom_sf"/>
</dbReference>
<keyword evidence="5" id="KW-1185">Reference proteome</keyword>
<dbReference type="InterPro" id="IPR057326">
    <property type="entry name" value="KR_dom"/>
</dbReference>
<dbReference type="InterPro" id="IPR020904">
    <property type="entry name" value="Sc_DH/Rdtase_CS"/>
</dbReference>
<dbReference type="OrthoDB" id="9803333at2"/>
<reference evidence="4 5" key="1">
    <citation type="submission" date="2014-06" db="EMBL/GenBank/DDBJ databases">
        <title>Functional and comparative genomic analyses of the Drosophila gut microbiota identify candidate symbiosis factors.</title>
        <authorList>
            <person name="Newell P.D."/>
            <person name="Chaston J.M."/>
            <person name="Douglas A.E."/>
        </authorList>
    </citation>
    <scope>NUCLEOTIDE SEQUENCE [LARGE SCALE GENOMIC DNA]</scope>
    <source>
        <strain evidence="4 5">DmCS_002</strain>
    </source>
</reference>
<sequence length="247" mass="26848">MTTTNDKSTVLITGATKGIGLATAKRLAKNSNNLVIINSHRELSDDEVKDLKSQFDTEIEILIGDVSKEEDAESMVNQILDEHDHLDVLVNNAGITKDKLLTRMSEEDFKAVLDTNLVGTFNMTKYALKTMQKKRAGVIVNTSSISGLHGNMGQANYSASKSGIVGLTKTTAQEGSLRGVRCNAVAPGMIKTDMTAKLSDKIISKWEDTIPLHRFGNAEEVAETIEFLINNQYITGQVITVDGGLTM</sequence>
<proteinExistence type="inferred from homology"/>
<dbReference type="EC" id="1.1.1.100" evidence="4"/>
<dbReference type="EMBL" id="JOJZ01000009">
    <property type="protein sequence ID" value="KID42203.1"/>
    <property type="molecule type" value="Genomic_DNA"/>
</dbReference>
<dbReference type="NCBIfam" id="NF009466">
    <property type="entry name" value="PRK12826.1-2"/>
    <property type="match status" value="1"/>
</dbReference>
<dbReference type="AlphaFoldDB" id="A0A0C1Q326"/>
<dbReference type="PRINTS" id="PR00080">
    <property type="entry name" value="SDRFAMILY"/>
</dbReference>
<dbReference type="SMART" id="SM00822">
    <property type="entry name" value="PKS_KR"/>
    <property type="match status" value="1"/>
</dbReference>
<dbReference type="PROSITE" id="PS00061">
    <property type="entry name" value="ADH_SHORT"/>
    <property type="match status" value="1"/>
</dbReference>
<accession>A0A0C1Q326</accession>
<name>A0A0C1Q326_9LACO</name>
<dbReference type="Gene3D" id="3.40.50.720">
    <property type="entry name" value="NAD(P)-binding Rossmann-like Domain"/>
    <property type="match status" value="1"/>
</dbReference>
<evidence type="ECO:0000313" key="5">
    <source>
        <dbReference type="Proteomes" id="UP000031397"/>
    </source>
</evidence>
<gene>
    <name evidence="4" type="ORF">LfDm3_0132</name>
</gene>
<dbReference type="InterPro" id="IPR002347">
    <property type="entry name" value="SDR_fam"/>
</dbReference>
<dbReference type="GO" id="GO:0032787">
    <property type="term" value="P:monocarboxylic acid metabolic process"/>
    <property type="evidence" value="ECO:0007669"/>
    <property type="project" value="UniProtKB-ARBA"/>
</dbReference>
<comment type="caution">
    <text evidence="4">The sequence shown here is derived from an EMBL/GenBank/DDBJ whole genome shotgun (WGS) entry which is preliminary data.</text>
</comment>
<evidence type="ECO:0000256" key="2">
    <source>
        <dbReference type="ARBA" id="ARBA00023002"/>
    </source>
</evidence>
<organism evidence="4 5">
    <name type="scientific">Fructilactobacillus fructivorans</name>
    <dbReference type="NCBI Taxonomy" id="1614"/>
    <lineage>
        <taxon>Bacteria</taxon>
        <taxon>Bacillati</taxon>
        <taxon>Bacillota</taxon>
        <taxon>Bacilli</taxon>
        <taxon>Lactobacillales</taxon>
        <taxon>Lactobacillaceae</taxon>
        <taxon>Fructilactobacillus</taxon>
    </lineage>
</organism>
<dbReference type="InterPro" id="IPR050259">
    <property type="entry name" value="SDR"/>
</dbReference>
<evidence type="ECO:0000256" key="1">
    <source>
        <dbReference type="ARBA" id="ARBA00006484"/>
    </source>
</evidence>
<dbReference type="PATRIC" id="fig|1614.7.peg.122"/>
<feature type="domain" description="Ketoreductase" evidence="3">
    <location>
        <begin position="8"/>
        <end position="193"/>
    </location>
</feature>
<dbReference type="PANTHER" id="PTHR42879">
    <property type="entry name" value="3-OXOACYL-(ACYL-CARRIER-PROTEIN) REDUCTASE"/>
    <property type="match status" value="1"/>
</dbReference>
<comment type="similarity">
    <text evidence="1">Belongs to the short-chain dehydrogenases/reductases (SDR) family.</text>
</comment>
<dbReference type="Proteomes" id="UP000031397">
    <property type="component" value="Unassembled WGS sequence"/>
</dbReference>
<dbReference type="SUPFAM" id="SSF51735">
    <property type="entry name" value="NAD(P)-binding Rossmann-fold domains"/>
    <property type="match status" value="1"/>
</dbReference>
<evidence type="ECO:0000259" key="3">
    <source>
        <dbReference type="SMART" id="SM00822"/>
    </source>
</evidence>
<dbReference type="Pfam" id="PF13561">
    <property type="entry name" value="adh_short_C2"/>
    <property type="match status" value="1"/>
</dbReference>
<keyword evidence="2 4" id="KW-0560">Oxidoreductase</keyword>
<protein>
    <submittedName>
        <fullName evidence="4">3-oxoacyl-[acyl-carrier protein] reductase</fullName>
        <ecNumber evidence="4">1.1.1.100</ecNumber>
    </submittedName>
</protein>
<dbReference type="PANTHER" id="PTHR42879:SF2">
    <property type="entry name" value="3-OXOACYL-[ACYL-CARRIER-PROTEIN] REDUCTASE FABG"/>
    <property type="match status" value="1"/>
</dbReference>
<dbReference type="RefSeq" id="WP_039143093.1">
    <property type="nucleotide sequence ID" value="NZ_JOJZ01000009.1"/>
</dbReference>
<dbReference type="GeneID" id="74912837"/>
<dbReference type="FunFam" id="3.40.50.720:FF:000173">
    <property type="entry name" value="3-oxoacyl-[acyl-carrier protein] reductase"/>
    <property type="match status" value="1"/>
</dbReference>
<evidence type="ECO:0000313" key="4">
    <source>
        <dbReference type="EMBL" id="KID42203.1"/>
    </source>
</evidence>
<dbReference type="GO" id="GO:0004316">
    <property type="term" value="F:3-oxoacyl-[acyl-carrier-protein] reductase (NADPH) activity"/>
    <property type="evidence" value="ECO:0007669"/>
    <property type="project" value="UniProtKB-EC"/>
</dbReference>